<accession>A0A6M1SZP4</accession>
<proteinExistence type="predicted"/>
<reference evidence="1 2" key="1">
    <citation type="submission" date="2020-02" db="EMBL/GenBank/DDBJ databases">
        <title>Balneolaceae bacterium YR4-1, complete genome.</title>
        <authorList>
            <person name="Li Y."/>
            <person name="Wu S."/>
        </authorList>
    </citation>
    <scope>NUCLEOTIDE SEQUENCE [LARGE SCALE GENOMIC DNA]</scope>
    <source>
        <strain evidence="1 2">YR4-1</strain>
    </source>
</reference>
<dbReference type="InterPro" id="IPR008928">
    <property type="entry name" value="6-hairpin_glycosidase_sf"/>
</dbReference>
<dbReference type="RefSeq" id="WP_165138567.1">
    <property type="nucleotide sequence ID" value="NZ_JAALLT010000001.1"/>
</dbReference>
<evidence type="ECO:0008006" key="3">
    <source>
        <dbReference type="Google" id="ProtNLM"/>
    </source>
</evidence>
<protein>
    <recommendedName>
        <fullName evidence="3">Alkaline and neutral invertase</fullName>
    </recommendedName>
</protein>
<dbReference type="EMBL" id="JAALLT010000001">
    <property type="protein sequence ID" value="NGP75345.1"/>
    <property type="molecule type" value="Genomic_DNA"/>
</dbReference>
<evidence type="ECO:0000313" key="2">
    <source>
        <dbReference type="Proteomes" id="UP000473278"/>
    </source>
</evidence>
<gene>
    <name evidence="1" type="ORF">G3570_01780</name>
</gene>
<keyword evidence="2" id="KW-1185">Reference proteome</keyword>
<dbReference type="SUPFAM" id="SSF48208">
    <property type="entry name" value="Six-hairpin glycosidases"/>
    <property type="match status" value="1"/>
</dbReference>
<dbReference type="Gene3D" id="1.50.10.10">
    <property type="match status" value="1"/>
</dbReference>
<dbReference type="Proteomes" id="UP000473278">
    <property type="component" value="Unassembled WGS sequence"/>
</dbReference>
<name>A0A6M1SZP4_9BACT</name>
<dbReference type="GO" id="GO:0005975">
    <property type="term" value="P:carbohydrate metabolic process"/>
    <property type="evidence" value="ECO:0007669"/>
    <property type="project" value="InterPro"/>
</dbReference>
<evidence type="ECO:0000313" key="1">
    <source>
        <dbReference type="EMBL" id="NGP75345.1"/>
    </source>
</evidence>
<dbReference type="AlphaFoldDB" id="A0A6M1SZP4"/>
<dbReference type="InterPro" id="IPR012341">
    <property type="entry name" value="6hp_glycosidase-like_sf"/>
</dbReference>
<sequence>MDLEILESQALQLLREATADFGIMASPEAQDNYRCLWSRDAMVAGIAALPFEEPDILEVFRKSVLTLAEYQHPHGMIPSNVLPDEGDPDISYGGLAGRVDATSWFVVGALHFLRHTGDGKLKRELQPNLMLALEILDRWEFNGRGLLYTPLSGNWADEYPVQGHTLYDNCLRLWALELYSELYDDEDRAVQSRIIRERIAINFWPDSSVIDHPAIYHKRCFEEIAESELQHFACAIDPRGYNRHFDAAGHGLALNLGLADSVQKEKILQYTRKIFDEIGTNLLPAFWPVIKPGDSAWSELKDNYSYEFKNEAHHFHNGGIWPVWMGLFGWGMSQNGNTKPAEDMLTSWMEIENPESPGFCEYIASDSLKPEGKERLSYSASGLLFLLQAIKHNNH</sequence>
<comment type="caution">
    <text evidence="1">The sequence shown here is derived from an EMBL/GenBank/DDBJ whole genome shotgun (WGS) entry which is preliminary data.</text>
</comment>
<organism evidence="1 2">
    <name type="scientific">Halalkalibaculum roseum</name>
    <dbReference type="NCBI Taxonomy" id="2709311"/>
    <lineage>
        <taxon>Bacteria</taxon>
        <taxon>Pseudomonadati</taxon>
        <taxon>Balneolota</taxon>
        <taxon>Balneolia</taxon>
        <taxon>Balneolales</taxon>
        <taxon>Balneolaceae</taxon>
        <taxon>Halalkalibaculum</taxon>
    </lineage>
</organism>